<dbReference type="GO" id="GO:0045454">
    <property type="term" value="P:cell redox homeostasis"/>
    <property type="evidence" value="ECO:0007669"/>
    <property type="project" value="TreeGrafter"/>
</dbReference>
<keyword evidence="4" id="KW-1185">Reference proteome</keyword>
<accession>A0A1J5N623</accession>
<reference evidence="3 4" key="1">
    <citation type="submission" date="2015-09" db="EMBL/GenBank/DDBJ databases">
        <title>Genome of Desulfovibrio dechloracetivorans BerOc1, a mercury methylating strain isolated from highly hydrocarbons and metals contaminated coastal sediments.</title>
        <authorList>
            <person name="Goni Urriza M."/>
            <person name="Gassie C."/>
            <person name="Bouchez O."/>
            <person name="Klopp C."/>
            <person name="Ranchou-Peyruse A."/>
            <person name="Remy G."/>
        </authorList>
    </citation>
    <scope>NUCLEOTIDE SEQUENCE [LARGE SCALE GENOMIC DNA]</scope>
    <source>
        <strain evidence="3 4">BerOc1</strain>
    </source>
</reference>
<dbReference type="PANTHER" id="PTHR45663">
    <property type="entry name" value="GEO12009P1"/>
    <property type="match status" value="1"/>
</dbReference>
<dbReference type="GO" id="GO:0005829">
    <property type="term" value="C:cytosol"/>
    <property type="evidence" value="ECO:0007669"/>
    <property type="project" value="TreeGrafter"/>
</dbReference>
<name>A0A1J5N623_9BACT</name>
<dbReference type="GO" id="GO:0015035">
    <property type="term" value="F:protein-disulfide reductase activity"/>
    <property type="evidence" value="ECO:0007669"/>
    <property type="project" value="TreeGrafter"/>
</dbReference>
<organism evidence="3 4">
    <name type="scientific">Pseudodesulfovibrio hydrargyri</name>
    <dbReference type="NCBI Taxonomy" id="2125990"/>
    <lineage>
        <taxon>Bacteria</taxon>
        <taxon>Pseudomonadati</taxon>
        <taxon>Thermodesulfobacteriota</taxon>
        <taxon>Desulfovibrionia</taxon>
        <taxon>Desulfovibrionales</taxon>
        <taxon>Desulfovibrionaceae</taxon>
    </lineage>
</organism>
<dbReference type="InterPro" id="IPR013766">
    <property type="entry name" value="Thioredoxin_domain"/>
</dbReference>
<dbReference type="CDD" id="cd02947">
    <property type="entry name" value="TRX_family"/>
    <property type="match status" value="1"/>
</dbReference>
<sequence length="140" mass="15145">MVQRIAIPVCLFLLVCMALSAAPAGAQEPGAPVPAAELISGEPHSMPIAGMITMVDIGAHSCIPCKMMTPIIEELSTEYEGRAAIAFIDVWKHRAEASKYGVTTIPTQIFYDTQGKERYRHVGYLDKQSIVAKLAELGVE</sequence>
<dbReference type="SUPFAM" id="SSF52833">
    <property type="entry name" value="Thioredoxin-like"/>
    <property type="match status" value="1"/>
</dbReference>
<dbReference type="PROSITE" id="PS51352">
    <property type="entry name" value="THIOREDOXIN_2"/>
    <property type="match status" value="1"/>
</dbReference>
<comment type="caution">
    <text evidence="3">The sequence shown here is derived from an EMBL/GenBank/DDBJ whole genome shotgun (WGS) entry which is preliminary data.</text>
</comment>
<gene>
    <name evidence="3" type="primary">trxA_1</name>
    <name evidence="3" type="ORF">BerOc1_03012</name>
</gene>
<dbReference type="InterPro" id="IPR036249">
    <property type="entry name" value="Thioredoxin-like_sf"/>
</dbReference>
<dbReference type="Proteomes" id="UP000181901">
    <property type="component" value="Unassembled WGS sequence"/>
</dbReference>
<proteinExistence type="predicted"/>
<evidence type="ECO:0000313" key="4">
    <source>
        <dbReference type="Proteomes" id="UP000181901"/>
    </source>
</evidence>
<dbReference type="PANTHER" id="PTHR45663:SF11">
    <property type="entry name" value="GEO12009P1"/>
    <property type="match status" value="1"/>
</dbReference>
<evidence type="ECO:0000259" key="2">
    <source>
        <dbReference type="PROSITE" id="PS51352"/>
    </source>
</evidence>
<dbReference type="Pfam" id="PF00085">
    <property type="entry name" value="Thioredoxin"/>
    <property type="match status" value="1"/>
</dbReference>
<feature type="domain" description="Thioredoxin" evidence="2">
    <location>
        <begin position="22"/>
        <end position="139"/>
    </location>
</feature>
<dbReference type="EMBL" id="LKAQ01000004">
    <property type="protein sequence ID" value="OIQ51067.1"/>
    <property type="molecule type" value="Genomic_DNA"/>
</dbReference>
<evidence type="ECO:0000313" key="3">
    <source>
        <dbReference type="EMBL" id="OIQ51067.1"/>
    </source>
</evidence>
<protein>
    <submittedName>
        <fullName evidence="3">Thioredoxin</fullName>
    </submittedName>
</protein>
<dbReference type="AlphaFoldDB" id="A0A1J5N623"/>
<feature type="signal peptide" evidence="1">
    <location>
        <begin position="1"/>
        <end position="26"/>
    </location>
</feature>
<keyword evidence="1" id="KW-0732">Signal</keyword>
<evidence type="ECO:0000256" key="1">
    <source>
        <dbReference type="SAM" id="SignalP"/>
    </source>
</evidence>
<dbReference type="Gene3D" id="3.40.30.10">
    <property type="entry name" value="Glutaredoxin"/>
    <property type="match status" value="1"/>
</dbReference>
<feature type="chain" id="PRO_5012295090" evidence="1">
    <location>
        <begin position="27"/>
        <end position="140"/>
    </location>
</feature>